<dbReference type="STRING" id="1314781.A0A165G0U9"/>
<proteinExistence type="predicted"/>
<evidence type="ECO:0000313" key="3">
    <source>
        <dbReference type="EMBL" id="KZV89822.1"/>
    </source>
</evidence>
<dbReference type="EMBL" id="KV426063">
    <property type="protein sequence ID" value="KZV89822.1"/>
    <property type="molecule type" value="Genomic_DNA"/>
</dbReference>
<feature type="coiled-coil region" evidence="1">
    <location>
        <begin position="327"/>
        <end position="357"/>
    </location>
</feature>
<accession>A0A165G0U9</accession>
<gene>
    <name evidence="3" type="ORF">EXIGLDRAFT_771418</name>
</gene>
<dbReference type="InParanoid" id="A0A165G0U9"/>
<organism evidence="3 4">
    <name type="scientific">Exidia glandulosa HHB12029</name>
    <dbReference type="NCBI Taxonomy" id="1314781"/>
    <lineage>
        <taxon>Eukaryota</taxon>
        <taxon>Fungi</taxon>
        <taxon>Dikarya</taxon>
        <taxon>Basidiomycota</taxon>
        <taxon>Agaricomycotina</taxon>
        <taxon>Agaricomycetes</taxon>
        <taxon>Auriculariales</taxon>
        <taxon>Exidiaceae</taxon>
        <taxon>Exidia</taxon>
    </lineage>
</organism>
<dbReference type="Proteomes" id="UP000077266">
    <property type="component" value="Unassembled WGS sequence"/>
</dbReference>
<feature type="compositionally biased region" description="Polar residues" evidence="2">
    <location>
        <begin position="146"/>
        <end position="170"/>
    </location>
</feature>
<reference evidence="3 4" key="1">
    <citation type="journal article" date="2016" name="Mol. Biol. Evol.">
        <title>Comparative Genomics of Early-Diverging Mushroom-Forming Fungi Provides Insights into the Origins of Lignocellulose Decay Capabilities.</title>
        <authorList>
            <person name="Nagy L.G."/>
            <person name="Riley R."/>
            <person name="Tritt A."/>
            <person name="Adam C."/>
            <person name="Daum C."/>
            <person name="Floudas D."/>
            <person name="Sun H."/>
            <person name="Yadav J.S."/>
            <person name="Pangilinan J."/>
            <person name="Larsson K.H."/>
            <person name="Matsuura K."/>
            <person name="Barry K."/>
            <person name="Labutti K."/>
            <person name="Kuo R."/>
            <person name="Ohm R.A."/>
            <person name="Bhattacharya S.S."/>
            <person name="Shirouzu T."/>
            <person name="Yoshinaga Y."/>
            <person name="Martin F.M."/>
            <person name="Grigoriev I.V."/>
            <person name="Hibbett D.S."/>
        </authorList>
    </citation>
    <scope>NUCLEOTIDE SEQUENCE [LARGE SCALE GENOMIC DNA]</scope>
    <source>
        <strain evidence="3 4">HHB12029</strain>
    </source>
</reference>
<evidence type="ECO:0000313" key="4">
    <source>
        <dbReference type="Proteomes" id="UP000077266"/>
    </source>
</evidence>
<evidence type="ECO:0000256" key="1">
    <source>
        <dbReference type="SAM" id="Coils"/>
    </source>
</evidence>
<evidence type="ECO:0000256" key="2">
    <source>
        <dbReference type="SAM" id="MobiDB-lite"/>
    </source>
</evidence>
<feature type="region of interest" description="Disordered" evidence="2">
    <location>
        <begin position="134"/>
        <end position="285"/>
    </location>
</feature>
<sequence>MSFFNLLRPLTDILGFATFKPSADAPEQRVAIAQDPNNLPGSYMFRPVPPAILGPGVFDEGMWPRPVMWDGESVMMSRNEWDALKLSGQWDCIIENPHTFPKANLKTFGGYSMPRSAPISSAAFAQKLKSAMSVDSSFGGPRTPRVPQQSPSYMSVCTPSPAPSTSSMGSCMSVDTVVPGDRMSVDRSPGPMWTRRGSTASVSSVASDDTIRGRTPEPWATPDLTTPKLKKNLSRASSTTTETKNNGRKRAHHQQHKYKASRSTPEPKRHRPSTSKPPMPTPLGAYVRIPRNTAKRARDQRLRDRKEYHLRRRELAAALVEAELRAEAAHYEDLMRLRRRLEEMDEQERRARAAEERRLEGVRRLQEARMKPLKLPPILALDLLMKRFTTLAAKRTDKLRIELDDLPLPVLYAGPYSLRLVTFEAIDEFFRAIKPVVAQKGEKYLRILKRMRIELHPDRWAGAKHRCDAPEGCEDELVLVNHVMTEVMKWINPNLEAWIGSLHDKSAFTTL</sequence>
<protein>
    <submittedName>
        <fullName evidence="3">Uncharacterized protein</fullName>
    </submittedName>
</protein>
<feature type="compositionally biased region" description="Polar residues" evidence="2">
    <location>
        <begin position="234"/>
        <end position="244"/>
    </location>
</feature>
<keyword evidence="1" id="KW-0175">Coiled coil</keyword>
<feature type="compositionally biased region" description="Low complexity" evidence="2">
    <location>
        <begin position="198"/>
        <end position="208"/>
    </location>
</feature>
<name>A0A165G0U9_EXIGL</name>
<keyword evidence="4" id="KW-1185">Reference proteome</keyword>
<dbReference type="OrthoDB" id="8062037at2759"/>
<dbReference type="AlphaFoldDB" id="A0A165G0U9"/>
<feature type="compositionally biased region" description="Basic residues" evidence="2">
    <location>
        <begin position="246"/>
        <end position="260"/>
    </location>
</feature>